<dbReference type="PANTHER" id="PTHR32305:SF15">
    <property type="entry name" value="PROTEIN RHSA-RELATED"/>
    <property type="match status" value="1"/>
</dbReference>
<proteinExistence type="predicted"/>
<name>A0A368XB57_MARNT</name>
<dbReference type="Gene3D" id="2.180.10.10">
    <property type="entry name" value="RHS repeat-associated core"/>
    <property type="match status" value="1"/>
</dbReference>
<gene>
    <name evidence="2" type="ORF">DET61_11921</name>
</gene>
<evidence type="ECO:0000313" key="2">
    <source>
        <dbReference type="EMBL" id="RCW63254.1"/>
    </source>
</evidence>
<dbReference type="AlphaFoldDB" id="A0A368XB57"/>
<evidence type="ECO:0000259" key="1">
    <source>
        <dbReference type="Pfam" id="PF03527"/>
    </source>
</evidence>
<protein>
    <submittedName>
        <fullName evidence="2">RHS repeat-associated protein</fullName>
    </submittedName>
</protein>
<dbReference type="PRINTS" id="PR00394">
    <property type="entry name" value="RHSPROTEIN"/>
</dbReference>
<dbReference type="EMBL" id="QPJI01000019">
    <property type="protein sequence ID" value="RCW63254.1"/>
    <property type="molecule type" value="Genomic_DNA"/>
</dbReference>
<comment type="caution">
    <text evidence="2">The sequence shown here is derived from an EMBL/GenBank/DDBJ whole genome shotgun (WGS) entry which is preliminary data.</text>
</comment>
<dbReference type="RefSeq" id="WP_328587889.1">
    <property type="nucleotide sequence ID" value="NZ_QPJI01000019.1"/>
</dbReference>
<dbReference type="NCBIfam" id="TIGR03696">
    <property type="entry name" value="Rhs_assc_core"/>
    <property type="match status" value="1"/>
</dbReference>
<dbReference type="PANTHER" id="PTHR32305">
    <property type="match status" value="1"/>
</dbReference>
<dbReference type="InterPro" id="IPR001826">
    <property type="entry name" value="RHS"/>
</dbReference>
<sequence length="271" mass="28982">MFAPSGQTYHVHVDHLGTPKALTDASGQVAWKADYSPFGKANITSQGPTFNLRFPGQYYDAETGLHYNWRRYYDPNTGRYITSDPIGLAGGINTYTYALSNPVIYTDPTGLIVPQLLGGGVGFITGASMTLLNGGSYEDAFYNGVQAGVAGFISGGGSLILGFSTSVAVSLTRSYMDCGELSGTDYLNAGASGAFAIAGGVSGKIIGKSFIKPNWHYPKPGFFRKLGEKYLGIPKRRIDLNEQFRTNVSTVSGVTIENIIGGYYARLGEEN</sequence>
<organism evidence="2 3">
    <name type="scientific">Marinobacter nauticus</name>
    <name type="common">Marinobacter hydrocarbonoclasticus</name>
    <name type="synonym">Marinobacter aquaeolei</name>
    <dbReference type="NCBI Taxonomy" id="2743"/>
    <lineage>
        <taxon>Bacteria</taxon>
        <taxon>Pseudomonadati</taxon>
        <taxon>Pseudomonadota</taxon>
        <taxon>Gammaproteobacteria</taxon>
        <taxon>Pseudomonadales</taxon>
        <taxon>Marinobacteraceae</taxon>
        <taxon>Marinobacter</taxon>
    </lineage>
</organism>
<evidence type="ECO:0000313" key="3">
    <source>
        <dbReference type="Proteomes" id="UP000253647"/>
    </source>
</evidence>
<dbReference type="Proteomes" id="UP000253647">
    <property type="component" value="Unassembled WGS sequence"/>
</dbReference>
<feature type="domain" description="RHS protein conserved region" evidence="1">
    <location>
        <begin position="9"/>
        <end position="41"/>
    </location>
</feature>
<dbReference type="InterPro" id="IPR022385">
    <property type="entry name" value="Rhs_assc_core"/>
</dbReference>
<dbReference type="Pfam" id="PF03527">
    <property type="entry name" value="RHS"/>
    <property type="match status" value="1"/>
</dbReference>
<accession>A0A368XB57</accession>
<dbReference type="InterPro" id="IPR050708">
    <property type="entry name" value="T6SS_VgrG/RHS"/>
</dbReference>
<reference evidence="2 3" key="1">
    <citation type="submission" date="2018-07" db="EMBL/GenBank/DDBJ databases">
        <title>Freshwater and sediment microbial communities from various areas in North America, analyzing microbe dynamics in response to fracking.</title>
        <authorList>
            <person name="Lamendella R."/>
        </authorList>
    </citation>
    <scope>NUCLEOTIDE SEQUENCE [LARGE SCALE GENOMIC DNA]</scope>
    <source>
        <strain evidence="2 3">105B</strain>
    </source>
</reference>